<dbReference type="InterPro" id="IPR026055">
    <property type="entry name" value="FAR"/>
</dbReference>
<gene>
    <name evidence="2" type="ORF">GCM10009665_53630</name>
</gene>
<dbReference type="InterPro" id="IPR036291">
    <property type="entry name" value="NAD(P)-bd_dom_sf"/>
</dbReference>
<accession>A0ABN1WNC6</accession>
<evidence type="ECO:0000259" key="1">
    <source>
        <dbReference type="Pfam" id="PF07993"/>
    </source>
</evidence>
<dbReference type="InterPro" id="IPR013120">
    <property type="entry name" value="FAR_NAD-bd"/>
</dbReference>
<evidence type="ECO:0000313" key="2">
    <source>
        <dbReference type="EMBL" id="GAA1256437.1"/>
    </source>
</evidence>
<sequence>MRVLLTGATGVVGTELVRQLRGALPPSGPTLVRVARRAEDETLVRWRIGAEPAPQALSGHWDVIVHAAATTRWTLGLDEAVAANVEPLRAVLALADRDTHLVQVSTAYVGGVRNPEDLRGAEFEGYRNGYEWSKARCEEVARAEHPGPLTLVRPPLVVGRRGDGEIARFSGPYTLLHALVSGLAAVVVGDPAGYAEISPVDEVAAVIAAAALGAPPPRPRTEVIAGGRGALTLTALLDVICETLNECRTAQGVAPVERPPLVSGDSWDRFFRPLADQFLSPFQSQAVQLLAMFQSYTSMSEPFEPTWTVVDPAAVMAASVRHWAARKPRLALARPEPWTLLAAAAG</sequence>
<dbReference type="Gene3D" id="3.40.50.720">
    <property type="entry name" value="NAD(P)-binding Rossmann-like Domain"/>
    <property type="match status" value="1"/>
</dbReference>
<evidence type="ECO:0000313" key="3">
    <source>
        <dbReference type="Proteomes" id="UP001500037"/>
    </source>
</evidence>
<protein>
    <submittedName>
        <fullName evidence="2">SDR family oxidoreductase</fullName>
    </submittedName>
</protein>
<dbReference type="EMBL" id="BAAALF010000119">
    <property type="protein sequence ID" value="GAA1256437.1"/>
    <property type="molecule type" value="Genomic_DNA"/>
</dbReference>
<name>A0ABN1WNC6_9ACTN</name>
<proteinExistence type="predicted"/>
<comment type="caution">
    <text evidence="2">The sequence shown here is derived from an EMBL/GenBank/DDBJ whole genome shotgun (WGS) entry which is preliminary data.</text>
</comment>
<dbReference type="RefSeq" id="WP_344444581.1">
    <property type="nucleotide sequence ID" value="NZ_BAAALF010000119.1"/>
</dbReference>
<dbReference type="PANTHER" id="PTHR11011">
    <property type="entry name" value="MALE STERILITY PROTEIN 2-RELATED"/>
    <property type="match status" value="1"/>
</dbReference>
<organism evidence="2 3">
    <name type="scientific">Kitasatospora nipponensis</name>
    <dbReference type="NCBI Taxonomy" id="258049"/>
    <lineage>
        <taxon>Bacteria</taxon>
        <taxon>Bacillati</taxon>
        <taxon>Actinomycetota</taxon>
        <taxon>Actinomycetes</taxon>
        <taxon>Kitasatosporales</taxon>
        <taxon>Streptomycetaceae</taxon>
        <taxon>Kitasatospora</taxon>
    </lineage>
</organism>
<keyword evidence="3" id="KW-1185">Reference proteome</keyword>
<dbReference type="Pfam" id="PF07993">
    <property type="entry name" value="NAD_binding_4"/>
    <property type="match status" value="1"/>
</dbReference>
<feature type="domain" description="Thioester reductase (TE)" evidence="1">
    <location>
        <begin position="55"/>
        <end position="207"/>
    </location>
</feature>
<dbReference type="SUPFAM" id="SSF51735">
    <property type="entry name" value="NAD(P)-binding Rossmann-fold domains"/>
    <property type="match status" value="1"/>
</dbReference>
<dbReference type="PANTHER" id="PTHR11011:SF45">
    <property type="entry name" value="FATTY ACYL-COA REDUCTASE CG8306-RELATED"/>
    <property type="match status" value="1"/>
</dbReference>
<dbReference type="Proteomes" id="UP001500037">
    <property type="component" value="Unassembled WGS sequence"/>
</dbReference>
<reference evidence="2 3" key="1">
    <citation type="journal article" date="2019" name="Int. J. Syst. Evol. Microbiol.">
        <title>The Global Catalogue of Microorganisms (GCM) 10K type strain sequencing project: providing services to taxonomists for standard genome sequencing and annotation.</title>
        <authorList>
            <consortium name="The Broad Institute Genomics Platform"/>
            <consortium name="The Broad Institute Genome Sequencing Center for Infectious Disease"/>
            <person name="Wu L."/>
            <person name="Ma J."/>
        </authorList>
    </citation>
    <scope>NUCLEOTIDE SEQUENCE [LARGE SCALE GENOMIC DNA]</scope>
    <source>
        <strain evidence="2 3">JCM 13004</strain>
    </source>
</reference>